<accession>A0A8R2BB87</accession>
<dbReference type="AlphaFoldDB" id="A0A8R2BB87"/>
<keyword evidence="1" id="KW-1133">Transmembrane helix</keyword>
<dbReference type="EnsemblMetazoa" id="XM_008191337.3">
    <property type="protein sequence ID" value="XP_008189559.2"/>
    <property type="gene ID" value="LOC100571564"/>
</dbReference>
<sequence length="184" mass="21029">MKITTHFVERAAKMCNNYSCIIDIEENHIPEKNKFSRKMLYIIVVVTLITLCLTFEVIGKPTSGPNNELWDEIKQINKEIVLIKHKIEDIENSELSSNVITSRDVNGSLAVKESYSTVYSALENYFGKGKSNPNSIQASSSNWTDVNVHQENNINKSVREIHHIYNSTVTIHNHYYNNNDSNVP</sequence>
<evidence type="ECO:0000313" key="2">
    <source>
        <dbReference type="EnsemblMetazoa" id="XP_008189559.2"/>
    </source>
</evidence>
<proteinExistence type="predicted"/>
<dbReference type="EnsemblMetazoa" id="XM_029489360.1">
    <property type="protein sequence ID" value="XP_029345220.1"/>
    <property type="gene ID" value="LOC115034056"/>
</dbReference>
<evidence type="ECO:0000256" key="1">
    <source>
        <dbReference type="SAM" id="Phobius"/>
    </source>
</evidence>
<dbReference type="KEGG" id="api:100571564"/>
<evidence type="ECO:0000313" key="3">
    <source>
        <dbReference type="Proteomes" id="UP000007819"/>
    </source>
</evidence>
<keyword evidence="1" id="KW-0812">Transmembrane</keyword>
<organism evidence="2 3">
    <name type="scientific">Acyrthosiphon pisum</name>
    <name type="common">Pea aphid</name>
    <dbReference type="NCBI Taxonomy" id="7029"/>
    <lineage>
        <taxon>Eukaryota</taxon>
        <taxon>Metazoa</taxon>
        <taxon>Ecdysozoa</taxon>
        <taxon>Arthropoda</taxon>
        <taxon>Hexapoda</taxon>
        <taxon>Insecta</taxon>
        <taxon>Pterygota</taxon>
        <taxon>Neoptera</taxon>
        <taxon>Paraneoptera</taxon>
        <taxon>Hemiptera</taxon>
        <taxon>Sternorrhyncha</taxon>
        <taxon>Aphidomorpha</taxon>
        <taxon>Aphidoidea</taxon>
        <taxon>Aphididae</taxon>
        <taxon>Macrosiphini</taxon>
        <taxon>Acyrthosiphon</taxon>
    </lineage>
</organism>
<dbReference type="Proteomes" id="UP000007819">
    <property type="component" value="Chromosome A2"/>
</dbReference>
<dbReference type="GeneID" id="100571564"/>
<keyword evidence="3" id="KW-1185">Reference proteome</keyword>
<reference evidence="3" key="1">
    <citation type="submission" date="2010-06" db="EMBL/GenBank/DDBJ databases">
        <authorList>
            <person name="Jiang H."/>
            <person name="Abraham K."/>
            <person name="Ali S."/>
            <person name="Alsbrooks S.L."/>
            <person name="Anim B.N."/>
            <person name="Anosike U.S."/>
            <person name="Attaway T."/>
            <person name="Bandaranaike D.P."/>
            <person name="Battles P.K."/>
            <person name="Bell S.N."/>
            <person name="Bell A.V."/>
            <person name="Beltran B."/>
            <person name="Bickham C."/>
            <person name="Bustamante Y."/>
            <person name="Caleb T."/>
            <person name="Canada A."/>
            <person name="Cardenas V."/>
            <person name="Carter K."/>
            <person name="Chacko J."/>
            <person name="Chandrabose M.N."/>
            <person name="Chavez D."/>
            <person name="Chavez A."/>
            <person name="Chen L."/>
            <person name="Chu H.-S."/>
            <person name="Claassen K.J."/>
            <person name="Cockrell R."/>
            <person name="Collins M."/>
            <person name="Cooper J.A."/>
            <person name="Cree A."/>
            <person name="Curry S.M."/>
            <person name="Da Y."/>
            <person name="Dao M.D."/>
            <person name="Das B."/>
            <person name="Davila M.-L."/>
            <person name="Davy-Carroll L."/>
            <person name="Denson S."/>
            <person name="Dinh H."/>
            <person name="Ebong V.E."/>
            <person name="Edwards J.R."/>
            <person name="Egan A."/>
            <person name="El-Daye J."/>
            <person name="Escobedo L."/>
            <person name="Fernandez S."/>
            <person name="Fernando P.R."/>
            <person name="Flagg N."/>
            <person name="Forbes L.D."/>
            <person name="Fowler R.G."/>
            <person name="Fu Q."/>
            <person name="Gabisi R.A."/>
            <person name="Ganer J."/>
            <person name="Garbino Pronczuk A."/>
            <person name="Garcia R.M."/>
            <person name="Garner T."/>
            <person name="Garrett T.E."/>
            <person name="Gonzalez D.A."/>
            <person name="Hamid H."/>
            <person name="Hawkins E.S."/>
            <person name="Hirani K."/>
            <person name="Hogues M.E."/>
            <person name="Hollins B."/>
            <person name="Hsiao C.-H."/>
            <person name="Jabil R."/>
            <person name="James M.L."/>
            <person name="Jhangiani S.N."/>
            <person name="Johnson B."/>
            <person name="Johnson Q."/>
            <person name="Joshi V."/>
            <person name="Kalu J.B."/>
            <person name="Kam C."/>
            <person name="Kashfia A."/>
            <person name="Keebler J."/>
            <person name="Kisamo H."/>
            <person name="Kovar C.L."/>
            <person name="Lago L.A."/>
            <person name="Lai C.-Y."/>
            <person name="Laidlaw J."/>
            <person name="Lara F."/>
            <person name="Le T.-K."/>
            <person name="Lee S.L."/>
            <person name="Legall F.H."/>
            <person name="Lemon S.J."/>
            <person name="Lewis L.R."/>
            <person name="Li B."/>
            <person name="Liu Y."/>
            <person name="Liu Y.-S."/>
            <person name="Lopez J."/>
            <person name="Lozado R.J."/>
            <person name="Lu J."/>
            <person name="Madu R.C."/>
            <person name="Maheshwari M."/>
            <person name="Maheshwari R."/>
            <person name="Malloy K."/>
            <person name="Martinez E."/>
            <person name="Mathew T."/>
            <person name="Mercado I.C."/>
            <person name="Mercado C."/>
            <person name="Meyer B."/>
            <person name="Montgomery K."/>
            <person name="Morgan M.B."/>
            <person name="Munidasa M."/>
            <person name="Nazareth L.V."/>
            <person name="Nelson J."/>
            <person name="Ng B.M."/>
            <person name="Nguyen N.B."/>
            <person name="Nguyen P.Q."/>
            <person name="Nguyen T."/>
            <person name="Obregon M."/>
            <person name="Okwuonu G.O."/>
            <person name="Onwere C.G."/>
            <person name="Orozco G."/>
            <person name="Parra A."/>
            <person name="Patel S."/>
            <person name="Patil S."/>
            <person name="Perez A."/>
            <person name="Perez Y."/>
            <person name="Pham C."/>
            <person name="Primus E.L."/>
            <person name="Pu L.-L."/>
            <person name="Puazo M."/>
            <person name="Qin X."/>
            <person name="Quiroz J.B."/>
            <person name="Reese J."/>
            <person name="Richards S."/>
            <person name="Rives C.M."/>
            <person name="Robberts R."/>
            <person name="Ruiz S.J."/>
            <person name="Ruiz M.J."/>
            <person name="Santibanez J."/>
            <person name="Schneider B.W."/>
            <person name="Sisson I."/>
            <person name="Smith M."/>
            <person name="Sodergren E."/>
            <person name="Song X.-Z."/>
            <person name="Song B.B."/>
            <person name="Summersgill H."/>
            <person name="Thelus R."/>
            <person name="Thornton R.D."/>
            <person name="Trejos Z.Y."/>
            <person name="Usmani K."/>
            <person name="Vattathil S."/>
            <person name="Villasana D."/>
            <person name="Walker D.L."/>
            <person name="Wang S."/>
            <person name="Wang K."/>
            <person name="White C.S."/>
            <person name="Williams A.C."/>
            <person name="Williamson J."/>
            <person name="Wilson K."/>
            <person name="Woghiren I.O."/>
            <person name="Woodworth J.R."/>
            <person name="Worley K.C."/>
            <person name="Wright R.A."/>
            <person name="Wu W."/>
            <person name="Young L."/>
            <person name="Zhang L."/>
            <person name="Zhang J."/>
            <person name="Zhu Y."/>
            <person name="Muzny D.M."/>
            <person name="Weinstock G."/>
            <person name="Gibbs R.A."/>
        </authorList>
    </citation>
    <scope>NUCLEOTIDE SEQUENCE [LARGE SCALE GENOMIC DNA]</scope>
    <source>
        <strain evidence="3">LSR1</strain>
    </source>
</reference>
<keyword evidence="1" id="KW-0472">Membrane</keyword>
<protein>
    <submittedName>
        <fullName evidence="2">Uncharacterized protein</fullName>
    </submittedName>
</protein>
<reference evidence="2" key="2">
    <citation type="submission" date="2022-06" db="UniProtKB">
        <authorList>
            <consortium name="EnsemblMetazoa"/>
        </authorList>
    </citation>
    <scope>IDENTIFICATION</scope>
</reference>
<dbReference type="RefSeq" id="XP_008189559.2">
    <property type="nucleotide sequence ID" value="XM_008191337.2"/>
</dbReference>
<feature type="transmembrane region" description="Helical" evidence="1">
    <location>
        <begin position="39"/>
        <end position="58"/>
    </location>
</feature>
<name>A0A8R2BB87_ACYPI</name>